<dbReference type="Gramene" id="MELO3C033449.2.1">
    <property type="protein sequence ID" value="MELO3C033449.2.1"/>
    <property type="gene ID" value="MELO3C033449.2"/>
</dbReference>
<name>A0A9I9EHD2_CUCME</name>
<evidence type="ECO:0000313" key="1">
    <source>
        <dbReference type="EnsemblPlants" id="MELO3C033449.2.1"/>
    </source>
</evidence>
<organism evidence="1">
    <name type="scientific">Cucumis melo</name>
    <name type="common">Muskmelon</name>
    <dbReference type="NCBI Taxonomy" id="3656"/>
    <lineage>
        <taxon>Eukaryota</taxon>
        <taxon>Viridiplantae</taxon>
        <taxon>Streptophyta</taxon>
        <taxon>Embryophyta</taxon>
        <taxon>Tracheophyta</taxon>
        <taxon>Spermatophyta</taxon>
        <taxon>Magnoliopsida</taxon>
        <taxon>eudicotyledons</taxon>
        <taxon>Gunneridae</taxon>
        <taxon>Pentapetalae</taxon>
        <taxon>rosids</taxon>
        <taxon>fabids</taxon>
        <taxon>Cucurbitales</taxon>
        <taxon>Cucurbitaceae</taxon>
        <taxon>Benincaseae</taxon>
        <taxon>Cucumis</taxon>
    </lineage>
</organism>
<sequence length="73" mass="8396">MELKPHTMPSKHFSIVHQPRALQVGFLHLLRKRPNPTLTQSHPKEHASQRLMYQGSLLSQFTQSLLGTIQRAN</sequence>
<accession>A0A9I9EHD2</accession>
<protein>
    <submittedName>
        <fullName evidence="1">Uncharacterized protein</fullName>
    </submittedName>
</protein>
<reference evidence="1" key="1">
    <citation type="submission" date="2023-03" db="UniProtKB">
        <authorList>
            <consortium name="EnsemblPlants"/>
        </authorList>
    </citation>
    <scope>IDENTIFICATION</scope>
</reference>
<proteinExistence type="predicted"/>
<dbReference type="EnsemblPlants" id="MELO3C033449.2.1">
    <property type="protein sequence ID" value="MELO3C033449.2.1"/>
    <property type="gene ID" value="MELO3C033449.2"/>
</dbReference>
<dbReference type="AlphaFoldDB" id="A0A9I9EHD2"/>